<dbReference type="GO" id="GO:0005886">
    <property type="term" value="C:plasma membrane"/>
    <property type="evidence" value="ECO:0007669"/>
    <property type="project" value="UniProtKB-SubCell"/>
</dbReference>
<dbReference type="GO" id="GO:0004222">
    <property type="term" value="F:metalloendopeptidase activity"/>
    <property type="evidence" value="ECO:0007669"/>
    <property type="project" value="InterPro"/>
</dbReference>
<comment type="cofactor">
    <cofactor evidence="1">
        <name>Zn(2+)</name>
        <dbReference type="ChEBI" id="CHEBI:29105"/>
    </cofactor>
</comment>
<evidence type="ECO:0000256" key="11">
    <source>
        <dbReference type="ARBA" id="ARBA00023136"/>
    </source>
</evidence>
<dbReference type="GO" id="GO:0006508">
    <property type="term" value="P:proteolysis"/>
    <property type="evidence" value="ECO:0007669"/>
    <property type="project" value="UniProtKB-KW"/>
</dbReference>
<dbReference type="EMBL" id="SNXS01000005">
    <property type="protein sequence ID" value="TDP63406.1"/>
    <property type="molecule type" value="Genomic_DNA"/>
</dbReference>
<evidence type="ECO:0000256" key="3">
    <source>
        <dbReference type="ARBA" id="ARBA00022475"/>
    </source>
</evidence>
<evidence type="ECO:0000256" key="8">
    <source>
        <dbReference type="ARBA" id="ARBA00022833"/>
    </source>
</evidence>
<evidence type="ECO:0000256" key="9">
    <source>
        <dbReference type="ARBA" id="ARBA00022989"/>
    </source>
</evidence>
<keyword evidence="4 14" id="KW-0645">Protease</keyword>
<comment type="subcellular location">
    <subcellularLocation>
        <location evidence="2">Cell membrane</location>
        <topology evidence="2">Multi-pass membrane protein</topology>
    </subcellularLocation>
</comment>
<gene>
    <name evidence="14" type="ORF">DES47_105412</name>
</gene>
<evidence type="ECO:0000256" key="7">
    <source>
        <dbReference type="ARBA" id="ARBA00022801"/>
    </source>
</evidence>
<dbReference type="InterPro" id="IPR001915">
    <property type="entry name" value="Peptidase_M48"/>
</dbReference>
<proteinExistence type="predicted"/>
<feature type="transmembrane region" description="Helical" evidence="12">
    <location>
        <begin position="45"/>
        <end position="78"/>
    </location>
</feature>
<dbReference type="OrthoDB" id="9789270at2"/>
<keyword evidence="8" id="KW-0862">Zinc</keyword>
<reference evidence="14 15" key="1">
    <citation type="submission" date="2019-03" db="EMBL/GenBank/DDBJ databases">
        <title>Genomic Encyclopedia of Type Strains, Phase IV (KMG-IV): sequencing the most valuable type-strain genomes for metagenomic binning, comparative biology and taxonomic classification.</title>
        <authorList>
            <person name="Goeker M."/>
        </authorList>
    </citation>
    <scope>NUCLEOTIDE SEQUENCE [LARGE SCALE GENOMIC DNA]</scope>
    <source>
        <strain evidence="14 15">DSM 16998</strain>
    </source>
</reference>
<keyword evidence="11 12" id="KW-0472">Membrane</keyword>
<sequence>MGENRSTRQEERLGGCDIELPEFERMVARLELKSQQTPAAYRFNVALLALLGFAILALIIGSAGTVLLMLVAIPFLLWSGGLHALWTYVWLGKILLLLAVPLWFLVRASLSALLTRFPIPQGLELRREQAPALFEAMDAMRVRMKGPRFHHVLVTGELNAAVVQRPLFGLFGPARNYLILGLPLLESLSPQEALAVVAHEYGHLAGSHGRFGAFIYRLRNTWGTVHAISQQWQGAAGAPLRRMVAWYAPHFNAYTFVLARANEYQADAAAAELVGADVTASALKRVDVSSAHFGKFMEQTFSQTADSPTPPADFCTRWATVANDAPAEQAQRWLRRALAVSRGVSDTHPPLKERLRALQGDAATAAAQAPAPVEGPSAALAWLGACVETVRHSMQQQWLEGVTGPWAQQHQAALEQRQRLDVLCAIEHPTQAEHAERLKLSLACEPQADLAADLASFRTTYPDSALGPYIEGAWRLDNSDETGLHHLEQAIGLDSDATKPVCEKAFAYLKEREDTRADDYQRRWVERDEFERDLAPQLEQLDVTHELRAHELPEAQIATITALIQAHRAGVTGAYLARRVLPAHPGVLTYVLALDLEPAPPRLEMPHDIVDRIARTGAWPAHVIVCALEGKNAVLRARMQALPEASLVLQD</sequence>
<dbReference type="Gene3D" id="3.30.2010.10">
    <property type="entry name" value="Metalloproteases ('zincins'), catalytic domain"/>
    <property type="match status" value="1"/>
</dbReference>
<dbReference type="PANTHER" id="PTHR43221:SF1">
    <property type="entry name" value="PROTEASE HTPX"/>
    <property type="match status" value="1"/>
</dbReference>
<keyword evidence="9 12" id="KW-1133">Transmembrane helix</keyword>
<dbReference type="Proteomes" id="UP000295361">
    <property type="component" value="Unassembled WGS sequence"/>
</dbReference>
<protein>
    <submittedName>
        <fullName evidence="14">Zn-dependent protease with chaperone function</fullName>
    </submittedName>
</protein>
<feature type="domain" description="Peptidase M48" evidence="13">
    <location>
        <begin position="177"/>
        <end position="360"/>
    </location>
</feature>
<evidence type="ECO:0000313" key="14">
    <source>
        <dbReference type="EMBL" id="TDP63406.1"/>
    </source>
</evidence>
<dbReference type="GO" id="GO:0046872">
    <property type="term" value="F:metal ion binding"/>
    <property type="evidence" value="ECO:0007669"/>
    <property type="project" value="UniProtKB-KW"/>
</dbReference>
<evidence type="ECO:0000256" key="2">
    <source>
        <dbReference type="ARBA" id="ARBA00004651"/>
    </source>
</evidence>
<keyword evidence="7" id="KW-0378">Hydrolase</keyword>
<keyword evidence="10" id="KW-0482">Metalloprotease</keyword>
<evidence type="ECO:0000256" key="10">
    <source>
        <dbReference type="ARBA" id="ARBA00023049"/>
    </source>
</evidence>
<dbReference type="PANTHER" id="PTHR43221">
    <property type="entry name" value="PROTEASE HTPX"/>
    <property type="match status" value="1"/>
</dbReference>
<evidence type="ECO:0000256" key="1">
    <source>
        <dbReference type="ARBA" id="ARBA00001947"/>
    </source>
</evidence>
<keyword evidence="5 12" id="KW-0812">Transmembrane</keyword>
<organism evidence="14 15">
    <name type="scientific">Roseateles toxinivorans</name>
    <dbReference type="NCBI Taxonomy" id="270368"/>
    <lineage>
        <taxon>Bacteria</taxon>
        <taxon>Pseudomonadati</taxon>
        <taxon>Pseudomonadota</taxon>
        <taxon>Betaproteobacteria</taxon>
        <taxon>Burkholderiales</taxon>
        <taxon>Sphaerotilaceae</taxon>
        <taxon>Roseateles</taxon>
    </lineage>
</organism>
<evidence type="ECO:0000313" key="15">
    <source>
        <dbReference type="Proteomes" id="UP000295361"/>
    </source>
</evidence>
<dbReference type="CDD" id="cd07328">
    <property type="entry name" value="M48_Ste24p_like"/>
    <property type="match status" value="1"/>
</dbReference>
<dbReference type="InParanoid" id="A0A4R6QK43"/>
<dbReference type="AlphaFoldDB" id="A0A4R6QK43"/>
<evidence type="ECO:0000256" key="6">
    <source>
        <dbReference type="ARBA" id="ARBA00022723"/>
    </source>
</evidence>
<evidence type="ECO:0000259" key="13">
    <source>
        <dbReference type="Pfam" id="PF01435"/>
    </source>
</evidence>
<feature type="transmembrane region" description="Helical" evidence="12">
    <location>
        <begin position="84"/>
        <end position="106"/>
    </location>
</feature>
<keyword evidence="15" id="KW-1185">Reference proteome</keyword>
<keyword evidence="3" id="KW-1003">Cell membrane</keyword>
<evidence type="ECO:0000256" key="5">
    <source>
        <dbReference type="ARBA" id="ARBA00022692"/>
    </source>
</evidence>
<accession>A0A4R6QK43</accession>
<evidence type="ECO:0000256" key="4">
    <source>
        <dbReference type="ARBA" id="ARBA00022670"/>
    </source>
</evidence>
<dbReference type="InterPro" id="IPR050083">
    <property type="entry name" value="HtpX_protease"/>
</dbReference>
<comment type="caution">
    <text evidence="14">The sequence shown here is derived from an EMBL/GenBank/DDBJ whole genome shotgun (WGS) entry which is preliminary data.</text>
</comment>
<name>A0A4R6QK43_9BURK</name>
<keyword evidence="6" id="KW-0479">Metal-binding</keyword>
<evidence type="ECO:0000256" key="12">
    <source>
        <dbReference type="SAM" id="Phobius"/>
    </source>
</evidence>
<dbReference type="Pfam" id="PF01435">
    <property type="entry name" value="Peptidase_M48"/>
    <property type="match status" value="1"/>
</dbReference>
<dbReference type="RefSeq" id="WP_133702573.1">
    <property type="nucleotide sequence ID" value="NZ_SNXS01000005.1"/>
</dbReference>